<keyword evidence="5" id="KW-0677">Repeat</keyword>
<comment type="subcellular location">
    <subcellularLocation>
        <location evidence="1">Membrane</location>
        <topology evidence="1">Multi-pass membrane protein</topology>
    </subcellularLocation>
</comment>
<dbReference type="KEGG" id="tasa:A1Q1_04351"/>
<dbReference type="SUPFAM" id="SSF103506">
    <property type="entry name" value="Mitochondrial carrier"/>
    <property type="match status" value="1"/>
</dbReference>
<dbReference type="InterPro" id="IPR023395">
    <property type="entry name" value="MCP_dom_sf"/>
</dbReference>
<accession>J4U8R3</accession>
<evidence type="ECO:0000256" key="2">
    <source>
        <dbReference type="ARBA" id="ARBA00006375"/>
    </source>
</evidence>
<dbReference type="InterPro" id="IPR018108">
    <property type="entry name" value="MCP_transmembrane"/>
</dbReference>
<feature type="region of interest" description="Disordered" evidence="8">
    <location>
        <begin position="98"/>
        <end position="120"/>
    </location>
</feature>
<keyword evidence="6" id="KW-1133">Transmembrane helix</keyword>
<dbReference type="Pfam" id="PF00153">
    <property type="entry name" value="Mito_carr"/>
    <property type="match status" value="1"/>
</dbReference>
<organism evidence="9 10">
    <name type="scientific">Trichosporon asahii var. asahii (strain ATCC 90039 / CBS 2479 / JCM 2466 / KCTC 7840 / NBRC 103889/ NCYC 2677 / UAMH 7654)</name>
    <name type="common">Yeast</name>
    <dbReference type="NCBI Taxonomy" id="1186058"/>
    <lineage>
        <taxon>Eukaryota</taxon>
        <taxon>Fungi</taxon>
        <taxon>Dikarya</taxon>
        <taxon>Basidiomycota</taxon>
        <taxon>Agaricomycotina</taxon>
        <taxon>Tremellomycetes</taxon>
        <taxon>Trichosporonales</taxon>
        <taxon>Trichosporonaceae</taxon>
        <taxon>Trichosporon</taxon>
    </lineage>
</organism>
<evidence type="ECO:0000256" key="7">
    <source>
        <dbReference type="ARBA" id="ARBA00023136"/>
    </source>
</evidence>
<feature type="compositionally biased region" description="Pro residues" evidence="8">
    <location>
        <begin position="36"/>
        <end position="48"/>
    </location>
</feature>
<keyword evidence="4" id="KW-0812">Transmembrane</keyword>
<evidence type="ECO:0000256" key="1">
    <source>
        <dbReference type="ARBA" id="ARBA00004141"/>
    </source>
</evidence>
<evidence type="ECO:0000256" key="8">
    <source>
        <dbReference type="SAM" id="MobiDB-lite"/>
    </source>
</evidence>
<proteinExistence type="inferred from homology"/>
<comment type="similarity">
    <text evidence="2">Belongs to the mitochondrial carrier (TC 2.A.29) family.</text>
</comment>
<dbReference type="InterPro" id="IPR050391">
    <property type="entry name" value="Mito_Metabolite_Transporter"/>
</dbReference>
<dbReference type="RefSeq" id="XP_014178192.1">
    <property type="nucleotide sequence ID" value="XM_014322717.1"/>
</dbReference>
<dbReference type="HOGENOM" id="CLU_023136_0_0_1"/>
<keyword evidence="7" id="KW-0472">Membrane</keyword>
<gene>
    <name evidence="9" type="ORF">A1Q1_04351</name>
</gene>
<dbReference type="VEuPathDB" id="FungiDB:A1Q1_04351"/>
<evidence type="ECO:0000256" key="4">
    <source>
        <dbReference type="ARBA" id="ARBA00022692"/>
    </source>
</evidence>
<dbReference type="OrthoDB" id="77989at2759"/>
<evidence type="ECO:0000256" key="5">
    <source>
        <dbReference type="ARBA" id="ARBA00022737"/>
    </source>
</evidence>
<reference evidence="9 10" key="1">
    <citation type="journal article" date="2012" name="Eukaryot. Cell">
        <title>Draft genome sequence of CBS 2479, the standard type strain of Trichosporon asahii.</title>
        <authorList>
            <person name="Yang R.Y."/>
            <person name="Li H.T."/>
            <person name="Zhu H."/>
            <person name="Zhou G.P."/>
            <person name="Wang M."/>
            <person name="Wang L."/>
        </authorList>
    </citation>
    <scope>NUCLEOTIDE SEQUENCE [LARGE SCALE GENOMIC DNA]</scope>
    <source>
        <strain evidence="10">ATCC 90039 / CBS 2479 / JCM 2466 / KCTC 7840 / NCYC 2677 / UAMH 7654</strain>
    </source>
</reference>
<evidence type="ECO:0008006" key="11">
    <source>
        <dbReference type="Google" id="ProtNLM"/>
    </source>
</evidence>
<dbReference type="Gene3D" id="1.50.40.10">
    <property type="entry name" value="Mitochondrial carrier domain"/>
    <property type="match status" value="1"/>
</dbReference>
<protein>
    <recommendedName>
        <fullName evidence="11">Mitochondrial carrier</fullName>
    </recommendedName>
</protein>
<dbReference type="Proteomes" id="UP000002748">
    <property type="component" value="Unassembled WGS sequence"/>
</dbReference>
<feature type="region of interest" description="Disordered" evidence="8">
    <location>
        <begin position="1"/>
        <end position="60"/>
    </location>
</feature>
<dbReference type="GeneID" id="25987864"/>
<dbReference type="PANTHER" id="PTHR45618">
    <property type="entry name" value="MITOCHONDRIAL DICARBOXYLATE CARRIER-RELATED"/>
    <property type="match status" value="1"/>
</dbReference>
<comment type="caution">
    <text evidence="9">The sequence shown here is derived from an EMBL/GenBank/DDBJ whole genome shotgun (WGS) entry which is preliminary data.</text>
</comment>
<dbReference type="GO" id="GO:0016020">
    <property type="term" value="C:membrane"/>
    <property type="evidence" value="ECO:0007669"/>
    <property type="project" value="UniProtKB-SubCell"/>
</dbReference>
<name>J4U8R3_TRIAS</name>
<evidence type="ECO:0000256" key="6">
    <source>
        <dbReference type="ARBA" id="ARBA00022989"/>
    </source>
</evidence>
<evidence type="ECO:0000313" key="9">
    <source>
        <dbReference type="EMBL" id="EJT46910.1"/>
    </source>
</evidence>
<sequence>MSSAGRPASVRGLYTPPPEEWVFLPPTVQPPNTSAPQPPPHLPAPSPFGPDDADDEDLGLPGGVQLIGAQFFVAALGMPFEVGKTLLQVEYRPRRKYRSLEDPPDVPPPVEDESVSHPDDADLYFSDRLEAPSSTFIPPPPPTSHSKDGYLRDAHPSWQLKDDPDVSRSNGVWGMIRRIRATPSEGLPGLWKGTLLTTAHGCLTTVLQPYIHALLCWIPGAPPLSLDFPLTALPNPGLPFALSVASSAITGLILSPIELIRTRLIVQPGSHPSTKSSIALVRDAIRDEGGLLGLWTAANVLLPALLEVTLRPALTAAIPLIIERYMRVSPDLSPIAYSALDLGLNLGSLLVLLPLETVRKRLQIQPRGNGRTIKSVVATRDTPYVGIVECIYRVVTEETARPRKRIMQEQDEGGLLAGVGQLYRGLGMAVATHVSVFGLGLVTMGLGGGGVEQGWKEF</sequence>
<dbReference type="AlphaFoldDB" id="J4U8R3"/>
<dbReference type="EMBL" id="ALBS01000271">
    <property type="protein sequence ID" value="EJT46910.1"/>
    <property type="molecule type" value="Genomic_DNA"/>
</dbReference>
<keyword evidence="3" id="KW-0813">Transport</keyword>
<evidence type="ECO:0000256" key="3">
    <source>
        <dbReference type="ARBA" id="ARBA00022448"/>
    </source>
</evidence>
<evidence type="ECO:0000313" key="10">
    <source>
        <dbReference type="Proteomes" id="UP000002748"/>
    </source>
</evidence>